<accession>A0A918TP97</accession>
<evidence type="ECO:0000313" key="1">
    <source>
        <dbReference type="EMBL" id="GHC50747.1"/>
    </source>
</evidence>
<proteinExistence type="predicted"/>
<evidence type="ECO:0000313" key="2">
    <source>
        <dbReference type="Proteomes" id="UP000644507"/>
    </source>
</evidence>
<comment type="caution">
    <text evidence="1">The sequence shown here is derived from an EMBL/GenBank/DDBJ whole genome shotgun (WGS) entry which is preliminary data.</text>
</comment>
<sequence length="539" mass="59874">MGPTGARGTLTERSFVVKYIFEKSPAAGVLEIDDEVYGANGKRFSEHTFGGGAHGIEGPIQDMGLAIEDSEGEDGVLSLMVERAGRKIEVDVQLEKLGRFADTFPVDCEKTKILKARAYEYLMEHPGGIDSQARCVATLAMLSSDDRKVFKAGQEMALAWNKPYNKTTWSWHLGFQGIVLGEYHLLTGDRKVLDTMESTFELMEGAQWKTPINHYQAEKMKNPVSQSVLDKHQALYEGGFGHAPYQFIVGRGGGGYGPMQWPTCLALMAWSLGSECGVEFDPEGPERSYRFLDYGTTDGGKVAYGGEFTLNNGPIDPAKWKTSQSHKFSHKSGLAYLVHMLAGERSGSERAMKLHLTNIEAAYKDMPDGHACAMMGMTWGLAGVYASDDQKLKKKITNYYKAWLNMARCHGSDSYVILPGRDYADSSYYRKNIRNHTTAAVAFIYSFSTPKCRIQGVKDSAAMLAEESLATEPEADAGELRKFYNADRTKSFEGRLLIFEPHSGIVRVRLKNGKTSDLDFLALSKEDQEYLKEQAQKTQ</sequence>
<dbReference type="Proteomes" id="UP000644507">
    <property type="component" value="Unassembled WGS sequence"/>
</dbReference>
<reference evidence="1" key="1">
    <citation type="journal article" date="2014" name="Int. J. Syst. Evol. Microbiol.">
        <title>Complete genome sequence of Corynebacterium casei LMG S-19264T (=DSM 44701T), isolated from a smear-ripened cheese.</title>
        <authorList>
            <consortium name="US DOE Joint Genome Institute (JGI-PGF)"/>
            <person name="Walter F."/>
            <person name="Albersmeier A."/>
            <person name="Kalinowski J."/>
            <person name="Ruckert C."/>
        </authorList>
    </citation>
    <scope>NUCLEOTIDE SEQUENCE</scope>
    <source>
        <strain evidence="1">KCTC 12988</strain>
    </source>
</reference>
<reference evidence="1" key="2">
    <citation type="submission" date="2020-09" db="EMBL/GenBank/DDBJ databases">
        <authorList>
            <person name="Sun Q."/>
            <person name="Kim S."/>
        </authorList>
    </citation>
    <scope>NUCLEOTIDE SEQUENCE</scope>
    <source>
        <strain evidence="1">KCTC 12988</strain>
    </source>
</reference>
<dbReference type="Pfam" id="PF19805">
    <property type="entry name" value="DUF6288"/>
    <property type="match status" value="1"/>
</dbReference>
<organism evidence="1 2">
    <name type="scientific">Roseibacillus persicicus</name>
    <dbReference type="NCBI Taxonomy" id="454148"/>
    <lineage>
        <taxon>Bacteria</taxon>
        <taxon>Pseudomonadati</taxon>
        <taxon>Verrucomicrobiota</taxon>
        <taxon>Verrucomicrobiia</taxon>
        <taxon>Verrucomicrobiales</taxon>
        <taxon>Verrucomicrobiaceae</taxon>
        <taxon>Roseibacillus</taxon>
    </lineage>
</organism>
<protein>
    <submittedName>
        <fullName evidence="1">Uncharacterized protein</fullName>
    </submittedName>
</protein>
<gene>
    <name evidence="1" type="ORF">GCM10007100_16080</name>
</gene>
<keyword evidence="2" id="KW-1185">Reference proteome</keyword>
<name>A0A918TP97_9BACT</name>
<dbReference type="InterPro" id="IPR046255">
    <property type="entry name" value="DUF6288"/>
</dbReference>
<dbReference type="EMBL" id="BMXI01000006">
    <property type="protein sequence ID" value="GHC50747.1"/>
    <property type="molecule type" value="Genomic_DNA"/>
</dbReference>
<dbReference type="AlphaFoldDB" id="A0A918TP97"/>